<dbReference type="Proteomes" id="UP000053268">
    <property type="component" value="Unassembled WGS sequence"/>
</dbReference>
<keyword evidence="3" id="KW-1185">Reference proteome</keyword>
<accession>A0A194PWX4</accession>
<dbReference type="AlphaFoldDB" id="A0A194PWX4"/>
<gene>
    <name evidence="2" type="ORF">RR46_10943</name>
</gene>
<evidence type="ECO:0000313" key="3">
    <source>
        <dbReference type="Proteomes" id="UP000053268"/>
    </source>
</evidence>
<dbReference type="Gene3D" id="3.40.50.300">
    <property type="entry name" value="P-loop containing nucleotide triphosphate hydrolases"/>
    <property type="match status" value="1"/>
</dbReference>
<evidence type="ECO:0000256" key="1">
    <source>
        <dbReference type="SAM" id="Phobius"/>
    </source>
</evidence>
<sequence length="311" mass="35199">MNNLDYEPMDIDSSANSYAAMDISYNEIKEEEEKTETASTTPDTQGIKKFHIDMPAQKEKRILLKSNLYLLAFIIGSVITSILYYNVIKFECCREINTKLLKDALSSKVHGQSNAIQTFIQALDDNTSSKILILYGGTGVGKTLSISIVLNKLLNFSNVYHYTMPSFVDKFTTEIKIGLVFCEKWIIIVDDLNAGDKHITSIVNDIIEKTENLKSNVTIMLVYNCDTSNELVGCNDSFLINLQQDFNSVSATKYFIKYLPLSEDILKQCIKDELEQRLVKNVDINMIMKNFNVSQDGCKGVHTKIKSLNLF</sequence>
<keyword evidence="1" id="KW-0472">Membrane</keyword>
<keyword evidence="1" id="KW-0812">Transmembrane</keyword>
<dbReference type="EMBL" id="KQ459586">
    <property type="protein sequence ID" value="KPI97822.1"/>
    <property type="molecule type" value="Genomic_DNA"/>
</dbReference>
<evidence type="ECO:0000313" key="2">
    <source>
        <dbReference type="EMBL" id="KPI97822.1"/>
    </source>
</evidence>
<reference evidence="2 3" key="1">
    <citation type="journal article" date="2015" name="Nat. Commun.">
        <title>Outbred genome sequencing and CRISPR/Cas9 gene editing in butterflies.</title>
        <authorList>
            <person name="Li X."/>
            <person name="Fan D."/>
            <person name="Zhang W."/>
            <person name="Liu G."/>
            <person name="Zhang L."/>
            <person name="Zhao L."/>
            <person name="Fang X."/>
            <person name="Chen L."/>
            <person name="Dong Y."/>
            <person name="Chen Y."/>
            <person name="Ding Y."/>
            <person name="Zhao R."/>
            <person name="Feng M."/>
            <person name="Zhu Y."/>
            <person name="Feng Y."/>
            <person name="Jiang X."/>
            <person name="Zhu D."/>
            <person name="Xiang H."/>
            <person name="Feng X."/>
            <person name="Li S."/>
            <person name="Wang J."/>
            <person name="Zhang G."/>
            <person name="Kronforst M.R."/>
            <person name="Wang W."/>
        </authorList>
    </citation>
    <scope>NUCLEOTIDE SEQUENCE [LARGE SCALE GENOMIC DNA]</scope>
    <source>
        <strain evidence="2">Ya'a_city_454_Px</strain>
        <tissue evidence="2">Whole body</tissue>
    </source>
</reference>
<feature type="transmembrane region" description="Helical" evidence="1">
    <location>
        <begin position="68"/>
        <end position="87"/>
    </location>
</feature>
<name>A0A194PWX4_PAPXU</name>
<keyword evidence="1" id="KW-1133">Transmembrane helix</keyword>
<proteinExistence type="predicted"/>
<protein>
    <submittedName>
        <fullName evidence="2">Uncharacterized protein</fullName>
    </submittedName>
</protein>
<organism evidence="2 3">
    <name type="scientific">Papilio xuthus</name>
    <name type="common">Asian swallowtail butterfly</name>
    <dbReference type="NCBI Taxonomy" id="66420"/>
    <lineage>
        <taxon>Eukaryota</taxon>
        <taxon>Metazoa</taxon>
        <taxon>Ecdysozoa</taxon>
        <taxon>Arthropoda</taxon>
        <taxon>Hexapoda</taxon>
        <taxon>Insecta</taxon>
        <taxon>Pterygota</taxon>
        <taxon>Neoptera</taxon>
        <taxon>Endopterygota</taxon>
        <taxon>Lepidoptera</taxon>
        <taxon>Glossata</taxon>
        <taxon>Ditrysia</taxon>
        <taxon>Papilionoidea</taxon>
        <taxon>Papilionidae</taxon>
        <taxon>Papilioninae</taxon>
        <taxon>Papilio</taxon>
    </lineage>
</organism>
<dbReference type="SUPFAM" id="SSF52540">
    <property type="entry name" value="P-loop containing nucleoside triphosphate hydrolases"/>
    <property type="match status" value="1"/>
</dbReference>
<dbReference type="InterPro" id="IPR027417">
    <property type="entry name" value="P-loop_NTPase"/>
</dbReference>